<sequence>MGTVDVNGLRWWKSSRSGGEGGNCVEVATTWRKSTHSGGEGGQCVEVATGWRKSSRSDSQGGECVEVADVNDVWFVRDSKDPDGGVLRVSGTAWRTFLTTVTADA</sequence>
<feature type="domain" description="DUF397" evidence="1">
    <location>
        <begin position="30"/>
        <end position="48"/>
    </location>
</feature>
<dbReference type="RefSeq" id="WP_203657637.1">
    <property type="nucleotide sequence ID" value="NZ_BAAAZM010000001.1"/>
</dbReference>
<name>A0A8J3NC90_9ACTN</name>
<accession>A0A8J3NC90</accession>
<feature type="domain" description="DUF397" evidence="1">
    <location>
        <begin position="9"/>
        <end position="29"/>
    </location>
</feature>
<dbReference type="AlphaFoldDB" id="A0A8J3NC90"/>
<reference evidence="2" key="1">
    <citation type="submission" date="2021-01" db="EMBL/GenBank/DDBJ databases">
        <title>Whole genome shotgun sequence of Actinocatenispora rupis NBRC 107355.</title>
        <authorList>
            <person name="Komaki H."/>
            <person name="Tamura T."/>
        </authorList>
    </citation>
    <scope>NUCLEOTIDE SEQUENCE</scope>
    <source>
        <strain evidence="2">NBRC 107355</strain>
    </source>
</reference>
<dbReference type="EMBL" id="BOMB01000013">
    <property type="protein sequence ID" value="GID11630.1"/>
    <property type="molecule type" value="Genomic_DNA"/>
</dbReference>
<comment type="caution">
    <text evidence="2">The sequence shown here is derived from an EMBL/GenBank/DDBJ whole genome shotgun (WGS) entry which is preliminary data.</text>
</comment>
<keyword evidence="3" id="KW-1185">Reference proteome</keyword>
<evidence type="ECO:0000313" key="3">
    <source>
        <dbReference type="Proteomes" id="UP000612808"/>
    </source>
</evidence>
<protein>
    <submittedName>
        <fullName evidence="2">Toxin</fullName>
    </submittedName>
</protein>
<feature type="domain" description="DUF397" evidence="1">
    <location>
        <begin position="50"/>
        <end position="101"/>
    </location>
</feature>
<dbReference type="Proteomes" id="UP000612808">
    <property type="component" value="Unassembled WGS sequence"/>
</dbReference>
<proteinExistence type="predicted"/>
<dbReference type="InterPro" id="IPR007278">
    <property type="entry name" value="DUF397"/>
</dbReference>
<evidence type="ECO:0000259" key="1">
    <source>
        <dbReference type="Pfam" id="PF04149"/>
    </source>
</evidence>
<dbReference type="Pfam" id="PF04149">
    <property type="entry name" value="DUF397"/>
    <property type="match status" value="3"/>
</dbReference>
<gene>
    <name evidence="2" type="ORF">Aru02nite_25190</name>
</gene>
<evidence type="ECO:0000313" key="2">
    <source>
        <dbReference type="EMBL" id="GID11630.1"/>
    </source>
</evidence>
<organism evidence="2 3">
    <name type="scientific">Actinocatenispora rupis</name>
    <dbReference type="NCBI Taxonomy" id="519421"/>
    <lineage>
        <taxon>Bacteria</taxon>
        <taxon>Bacillati</taxon>
        <taxon>Actinomycetota</taxon>
        <taxon>Actinomycetes</taxon>
        <taxon>Micromonosporales</taxon>
        <taxon>Micromonosporaceae</taxon>
        <taxon>Actinocatenispora</taxon>
    </lineage>
</organism>